<dbReference type="InterPro" id="IPR036770">
    <property type="entry name" value="Ankyrin_rpt-contain_sf"/>
</dbReference>
<feature type="transmembrane region" description="Helical" evidence="7">
    <location>
        <begin position="863"/>
        <end position="880"/>
    </location>
</feature>
<comment type="caution">
    <text evidence="8">The sequence shown here is derived from an EMBL/GenBank/DDBJ whole genome shotgun (WGS) entry which is preliminary data.</text>
</comment>
<feature type="transmembrane region" description="Helical" evidence="7">
    <location>
        <begin position="1255"/>
        <end position="1277"/>
    </location>
</feature>
<evidence type="ECO:0000256" key="4">
    <source>
        <dbReference type="ARBA" id="ARBA00023136"/>
    </source>
</evidence>
<protein>
    <submittedName>
        <fullName evidence="8">NIPA-like protein 3</fullName>
    </submittedName>
</protein>
<dbReference type="PANTHER" id="PTHR12570:SF9">
    <property type="entry name" value="MAGNESIUM TRANSPORTER NIPA8-RELATED"/>
    <property type="match status" value="1"/>
</dbReference>
<dbReference type="EMBL" id="JABANO010033373">
    <property type="protein sequence ID" value="KAF4706966.1"/>
    <property type="molecule type" value="Genomic_DNA"/>
</dbReference>
<evidence type="ECO:0000256" key="2">
    <source>
        <dbReference type="ARBA" id="ARBA00022692"/>
    </source>
</evidence>
<feature type="compositionally biased region" description="Basic and acidic residues" evidence="6">
    <location>
        <begin position="14"/>
        <end position="31"/>
    </location>
</feature>
<accession>A0A7J6QH18</accession>
<evidence type="ECO:0000256" key="7">
    <source>
        <dbReference type="SAM" id="Phobius"/>
    </source>
</evidence>
<dbReference type="Proteomes" id="UP000553632">
    <property type="component" value="Unassembled WGS sequence"/>
</dbReference>
<keyword evidence="5" id="KW-0040">ANK repeat</keyword>
<dbReference type="InterPro" id="IPR002110">
    <property type="entry name" value="Ankyrin_rpt"/>
</dbReference>
<feature type="region of interest" description="Disordered" evidence="6">
    <location>
        <begin position="1"/>
        <end position="58"/>
    </location>
</feature>
<feature type="region of interest" description="Disordered" evidence="6">
    <location>
        <begin position="407"/>
        <end position="426"/>
    </location>
</feature>
<dbReference type="Pfam" id="PF05653">
    <property type="entry name" value="Mg_trans_NIPA"/>
    <property type="match status" value="2"/>
</dbReference>
<dbReference type="GO" id="GO:0015095">
    <property type="term" value="F:magnesium ion transmembrane transporter activity"/>
    <property type="evidence" value="ECO:0007669"/>
    <property type="project" value="InterPro"/>
</dbReference>
<feature type="repeat" description="ANK" evidence="5">
    <location>
        <begin position="225"/>
        <end position="257"/>
    </location>
</feature>
<dbReference type="SUPFAM" id="SSF103481">
    <property type="entry name" value="Multidrug resistance efflux transporter EmrE"/>
    <property type="match status" value="1"/>
</dbReference>
<keyword evidence="9" id="KW-1185">Reference proteome</keyword>
<evidence type="ECO:0000256" key="5">
    <source>
        <dbReference type="PROSITE-ProRule" id="PRU00023"/>
    </source>
</evidence>
<organism evidence="8 9">
    <name type="scientific">Perkinsus olseni</name>
    <name type="common">Perkinsus atlanticus</name>
    <dbReference type="NCBI Taxonomy" id="32597"/>
    <lineage>
        <taxon>Eukaryota</taxon>
        <taxon>Sar</taxon>
        <taxon>Alveolata</taxon>
        <taxon>Perkinsozoa</taxon>
        <taxon>Perkinsea</taxon>
        <taxon>Perkinsida</taxon>
        <taxon>Perkinsidae</taxon>
        <taxon>Perkinsus</taxon>
    </lineage>
</organism>
<evidence type="ECO:0000256" key="1">
    <source>
        <dbReference type="ARBA" id="ARBA00004141"/>
    </source>
</evidence>
<evidence type="ECO:0000256" key="6">
    <source>
        <dbReference type="SAM" id="MobiDB-lite"/>
    </source>
</evidence>
<sequence length="1518" mass="163617">MSSESRKRSKRKEKSSADKSDRDDKKQERRVWRSALKNKIQPARGFGPESSSRAASSDRRVKGRWSRWVMEGFNLLGEVMIAESVGGYAMDAREEAERLEKIKIGRQKVLRGLLLSSTSWINEQVVCTSATSKARDISAPENEFINSKQEDRLLSVGKPRHMVISVDYGGCIGLMARPAFAEVKGMPKTLGGAASPASGHPVTSPKSGGGQEAGRYFKSWQGAAAGDTALHMAVRVHDRLLVAALVMMGADMEARNGDGMTPDKALKFNPTERVDAGLNMGPLDPRVGGRGYLEGLYYRVAKPDNVDDSAQPNPANSKTPGNDYFGTVAAAEAQSQSLVADGTLWQEETLMSIQRFSAYRRAPLDAAQLEIATDIIATLCRQGAIEGVFSADAPRFKWLVLASEASRSRGPSRRRPREEEQQTAQNVWSESRVWMGKCEELYPGGPSRLLSLPEAAEQLSVAERSGGIGVLLGGQARSGGGSGRALRLPTQRLLKMTIEGEKRGGKAASPDESGNRENNRGYYDVGEDDILPIEGEILRYRGLRFGNARTTIFHSPNFEIANGDTLLHVAIRMRNYYLIRFLLACAAARGQRRTVIGLKNSEGVTCSRLSDMEGLGSLGELCPKMNKAKRNKKGLPIVELLLSVLRFRRPQGKQSGKLSQFLSLKKKYGTYKYDGVLDLGDGCNSNSYFFRCPLEMLEAFARPGSIGVVLLLVACVAINLGMILQKLATVNSGVGTAGFWANCGFSVEYLTNGYLWLGLLLYSVGQYGCLHALAMAPHFTYASLNALIIISNSILAPLILGEKHKGRSLQCAWLMAAGSTAVLMADGSTLIGLLVDGSGSSPVKEHVWQREAQLESHFAQRPFLVLVSIIAFAVVAAALVKILSVTSSRLHWVRHPSVDILLFAVPAAMLASLALLFVRSVVHLALTSLSHPETIWFLTKPQWGIISVGATAGAGGLFLLNLGLMRFNTLWFLPVYYSVAAVLQAVVAGIYFEEFHHLGERSMVLVGLGGAMNVAAVWMLLRTAPDDDEGLQMERTRICLTARLPDLYMEEDGGGDRATSQWPGTASSLTAASLFKLAGLHLAEISPASTLRLGRERRPYMVGSEEGDSSIWSWSAAGSEAAGPSVGGERPEVCLVPSGIDWDGLEGETKASSGASVPSARAKAPAKASESSRCVVINLGMILQKRSVKVSRRGRPPYLQPLWVGGFTVFLFGQILSLWSLSMAPQSMLSSLGSSSLVSNSILAPILLGEKHTAVSLYSTGILLAGSLLVVSCSSHASQEFTPASLIDLFSRPQFLALSGGILALLAFLGCRRMRTGQLESAYFGTLSALLGALSVLFAKCVSILVLGGHSESLQASETAVRVGYAALVVLNVTFSILSVYVMNLGIIRYRALEILPVYYSLAVVFQTVTGGVLFQEFVHLSSQQCLGLASGVLLTCVGVQTLATGAESPEAEGGPACTREPLLREHQHIQRSYSEAVVREKQRPVGAEPCTLSLHRVPAGSPSVACLDFGLTRRKSS</sequence>
<feature type="transmembrane region" description="Helical" evidence="7">
    <location>
        <begin position="706"/>
        <end position="724"/>
    </location>
</feature>
<evidence type="ECO:0000313" key="8">
    <source>
        <dbReference type="EMBL" id="KAF4706966.1"/>
    </source>
</evidence>
<keyword evidence="4 7" id="KW-0472">Membrane</keyword>
<dbReference type="InterPro" id="IPR008521">
    <property type="entry name" value="Mg_trans_NIPA"/>
</dbReference>
<feature type="transmembrane region" description="Helical" evidence="7">
    <location>
        <begin position="971"/>
        <end position="992"/>
    </location>
</feature>
<feature type="transmembrane region" description="Helical" evidence="7">
    <location>
        <begin position="1322"/>
        <end position="1345"/>
    </location>
</feature>
<keyword evidence="3 7" id="KW-1133">Transmembrane helix</keyword>
<feature type="transmembrane region" description="Helical" evidence="7">
    <location>
        <begin position="942"/>
        <end position="964"/>
    </location>
</feature>
<name>A0A7J6QH18_PEROL</name>
<feature type="transmembrane region" description="Helical" evidence="7">
    <location>
        <begin position="1395"/>
        <end position="1415"/>
    </location>
</feature>
<feature type="transmembrane region" description="Helical" evidence="7">
    <location>
        <begin position="1202"/>
        <end position="1222"/>
    </location>
</feature>
<feature type="transmembrane region" description="Helical" evidence="7">
    <location>
        <begin position="1004"/>
        <end position="1021"/>
    </location>
</feature>
<dbReference type="GO" id="GO:0016020">
    <property type="term" value="C:membrane"/>
    <property type="evidence" value="ECO:0007669"/>
    <property type="project" value="UniProtKB-SubCell"/>
</dbReference>
<dbReference type="PANTHER" id="PTHR12570">
    <property type="match status" value="1"/>
</dbReference>
<feature type="transmembrane region" description="Helical" evidence="7">
    <location>
        <begin position="754"/>
        <end position="773"/>
    </location>
</feature>
<feature type="transmembrane region" description="Helical" evidence="7">
    <location>
        <begin position="1289"/>
        <end position="1310"/>
    </location>
</feature>
<evidence type="ECO:0000313" key="9">
    <source>
        <dbReference type="Proteomes" id="UP000553632"/>
    </source>
</evidence>
<evidence type="ECO:0000256" key="3">
    <source>
        <dbReference type="ARBA" id="ARBA00022989"/>
    </source>
</evidence>
<dbReference type="PROSITE" id="PS50297">
    <property type="entry name" value="ANK_REP_REGION"/>
    <property type="match status" value="1"/>
</dbReference>
<feature type="transmembrane region" description="Helical" evidence="7">
    <location>
        <begin position="779"/>
        <end position="800"/>
    </location>
</feature>
<comment type="subcellular location">
    <subcellularLocation>
        <location evidence="1">Membrane</location>
        <topology evidence="1">Multi-pass membrane protein</topology>
    </subcellularLocation>
</comment>
<dbReference type="SMART" id="SM00248">
    <property type="entry name" value="ANK"/>
    <property type="match status" value="2"/>
</dbReference>
<feature type="transmembrane region" description="Helical" evidence="7">
    <location>
        <begin position="1365"/>
        <end position="1383"/>
    </location>
</feature>
<feature type="transmembrane region" description="Helical" evidence="7">
    <location>
        <begin position="900"/>
        <end position="922"/>
    </location>
</feature>
<feature type="transmembrane region" description="Helical" evidence="7">
    <location>
        <begin position="812"/>
        <end position="835"/>
    </location>
</feature>
<dbReference type="InterPro" id="IPR037185">
    <property type="entry name" value="EmrE-like"/>
</dbReference>
<dbReference type="Pfam" id="PF00023">
    <property type="entry name" value="Ank"/>
    <property type="match status" value="1"/>
</dbReference>
<proteinExistence type="predicted"/>
<feature type="region of interest" description="Disordered" evidence="6">
    <location>
        <begin position="499"/>
        <end position="521"/>
    </location>
</feature>
<dbReference type="PROSITE" id="PS50088">
    <property type="entry name" value="ANK_REPEAT"/>
    <property type="match status" value="1"/>
</dbReference>
<dbReference type="SUPFAM" id="SSF48403">
    <property type="entry name" value="Ankyrin repeat"/>
    <property type="match status" value="1"/>
</dbReference>
<feature type="region of interest" description="Disordered" evidence="6">
    <location>
        <begin position="189"/>
        <end position="213"/>
    </location>
</feature>
<reference evidence="8 9" key="1">
    <citation type="submission" date="2020-04" db="EMBL/GenBank/DDBJ databases">
        <title>Perkinsus olseni comparative genomics.</title>
        <authorList>
            <person name="Bogema D.R."/>
        </authorList>
    </citation>
    <scope>NUCLEOTIDE SEQUENCE [LARGE SCALE GENOMIC DNA]</scope>
    <source>
        <strain evidence="8 9">ATCC PRA-207</strain>
    </source>
</reference>
<keyword evidence="2 7" id="KW-0812">Transmembrane</keyword>
<feature type="transmembrane region" description="Helical" evidence="7">
    <location>
        <begin position="1228"/>
        <end position="1248"/>
    </location>
</feature>
<gene>
    <name evidence="8" type="primary">NIPAL3_5</name>
    <name evidence="8" type="ORF">FOZ63_030562</name>
</gene>